<keyword evidence="4" id="KW-0206">Cytoskeleton</keyword>
<evidence type="ECO:0000256" key="5">
    <source>
        <dbReference type="ARBA" id="ARBA00023273"/>
    </source>
</evidence>
<comment type="similarity">
    <text evidence="6">Belongs to the B9D family.</text>
</comment>
<dbReference type="GO" id="GO:0036038">
    <property type="term" value="C:MKS complex"/>
    <property type="evidence" value="ECO:0007669"/>
    <property type="project" value="TreeGrafter"/>
</dbReference>
<dbReference type="OrthoDB" id="184109at2759"/>
<evidence type="ECO:0000256" key="4">
    <source>
        <dbReference type="ARBA" id="ARBA00023212"/>
    </source>
</evidence>
<proteinExistence type="inferred from homology"/>
<keyword evidence="2" id="KW-0963">Cytoplasm</keyword>
<dbReference type="AlphaFoldDB" id="A0A0T6B1K0"/>
<keyword evidence="5" id="KW-0966">Cell projection</keyword>
<dbReference type="PANTHER" id="PTHR12968:SF2">
    <property type="entry name" value="B9 DOMAIN-CONTAINING PROTEIN 2"/>
    <property type="match status" value="1"/>
</dbReference>
<organism evidence="8 9">
    <name type="scientific">Oryctes borbonicus</name>
    <dbReference type="NCBI Taxonomy" id="1629725"/>
    <lineage>
        <taxon>Eukaryota</taxon>
        <taxon>Metazoa</taxon>
        <taxon>Ecdysozoa</taxon>
        <taxon>Arthropoda</taxon>
        <taxon>Hexapoda</taxon>
        <taxon>Insecta</taxon>
        <taxon>Pterygota</taxon>
        <taxon>Neoptera</taxon>
        <taxon>Endopterygota</taxon>
        <taxon>Coleoptera</taxon>
        <taxon>Polyphaga</taxon>
        <taxon>Scarabaeiformia</taxon>
        <taxon>Scarabaeidae</taxon>
        <taxon>Dynastinae</taxon>
        <taxon>Oryctes</taxon>
    </lineage>
</organism>
<evidence type="ECO:0000256" key="2">
    <source>
        <dbReference type="ARBA" id="ARBA00022490"/>
    </source>
</evidence>
<evidence type="ECO:0000313" key="9">
    <source>
        <dbReference type="Proteomes" id="UP000051574"/>
    </source>
</evidence>
<protein>
    <recommendedName>
        <fullName evidence="7">B9 domain-containing protein 2</fullName>
    </recommendedName>
</protein>
<dbReference type="Proteomes" id="UP000051574">
    <property type="component" value="Unassembled WGS sequence"/>
</dbReference>
<sequence>MSCFAVLMNCNFDILNNCIGWPKIYIQVYYLDWFDRSHLFGYGFVSIPTSPGNHTLNCYTWRPFGTIRERFIQFFLGGGPRIKYPDLIFSSNDRYKLNTEAMGVVLFEVNVILRNFNKFCVEYN</sequence>
<reference evidence="8 9" key="1">
    <citation type="submission" date="2015-09" db="EMBL/GenBank/DDBJ databases">
        <title>Draft genome of the scarab beetle Oryctes borbonicus.</title>
        <authorList>
            <person name="Meyer J.M."/>
            <person name="Markov G.V."/>
            <person name="Baskaran P."/>
            <person name="Herrmann M."/>
            <person name="Sommer R.J."/>
            <person name="Roedelsperger C."/>
        </authorList>
    </citation>
    <scope>NUCLEOTIDE SEQUENCE [LARGE SCALE GENOMIC DNA]</scope>
    <source>
        <strain evidence="8">OB123</strain>
        <tissue evidence="8">Whole animal</tissue>
    </source>
</reference>
<name>A0A0T6B1K0_9SCAR</name>
<evidence type="ECO:0000256" key="7">
    <source>
        <dbReference type="ARBA" id="ARBA00039272"/>
    </source>
</evidence>
<dbReference type="GO" id="GO:0060271">
    <property type="term" value="P:cilium assembly"/>
    <property type="evidence" value="ECO:0007669"/>
    <property type="project" value="TreeGrafter"/>
</dbReference>
<comment type="caution">
    <text evidence="8">The sequence shown here is derived from an EMBL/GenBank/DDBJ whole genome shotgun (WGS) entry which is preliminary data.</text>
</comment>
<accession>A0A0T6B1K0</accession>
<dbReference type="EMBL" id="LJIG01016222">
    <property type="protein sequence ID" value="KRT81249.1"/>
    <property type="molecule type" value="Genomic_DNA"/>
</dbReference>
<dbReference type="InterPro" id="IPR010796">
    <property type="entry name" value="C2_B9-type_dom"/>
</dbReference>
<evidence type="ECO:0000313" key="8">
    <source>
        <dbReference type="EMBL" id="KRT81249.1"/>
    </source>
</evidence>
<evidence type="ECO:0000256" key="3">
    <source>
        <dbReference type="ARBA" id="ARBA00022794"/>
    </source>
</evidence>
<keyword evidence="3" id="KW-0970">Cilium biogenesis/degradation</keyword>
<keyword evidence="9" id="KW-1185">Reference proteome</keyword>
<dbReference type="PROSITE" id="PS51381">
    <property type="entry name" value="C2_B9"/>
    <property type="match status" value="1"/>
</dbReference>
<comment type="subcellular location">
    <subcellularLocation>
        <location evidence="1">Cytoplasm</location>
        <location evidence="1">Cytoskeleton</location>
        <location evidence="1">Cilium basal body</location>
    </subcellularLocation>
</comment>
<evidence type="ECO:0000256" key="1">
    <source>
        <dbReference type="ARBA" id="ARBA00004120"/>
    </source>
</evidence>
<gene>
    <name evidence="8" type="ORF">AMK59_5127</name>
</gene>
<dbReference type="Pfam" id="PF07162">
    <property type="entry name" value="B9-C2"/>
    <property type="match status" value="1"/>
</dbReference>
<dbReference type="PANTHER" id="PTHR12968">
    <property type="entry name" value="B9 DOMAIN-CONTAINING"/>
    <property type="match status" value="1"/>
</dbReference>
<evidence type="ECO:0000256" key="6">
    <source>
        <dbReference type="ARBA" id="ARBA00038411"/>
    </source>
</evidence>